<dbReference type="STRING" id="44252.DJ90_1629"/>
<dbReference type="RefSeq" id="WP_036623419.1">
    <property type="nucleotide sequence ID" value="NZ_BGML01000002.1"/>
</dbReference>
<proteinExistence type="predicted"/>
<sequence>MSNLNKEIQNVQNPAFGAFIIWNFVRGYYSNNKSLVPFPLLFIVLPVIFREDISELLSSTNKPSGLRTFANKFLSTKVHKNDLVSNIHISASNMKELSLRSIQIALYSSLIALDYEEALAFPFTTTERKQEPKSIVKLGKASEKLGFWCSQLTLHEISQILKVRF</sequence>
<gene>
    <name evidence="1" type="ORF">DJ90_1629</name>
</gene>
<dbReference type="Proteomes" id="UP000029278">
    <property type="component" value="Unassembled WGS sequence"/>
</dbReference>
<evidence type="ECO:0000313" key="1">
    <source>
        <dbReference type="EMBL" id="KFN08430.1"/>
    </source>
</evidence>
<dbReference type="GeneID" id="77007532"/>
<evidence type="ECO:0000313" key="2">
    <source>
        <dbReference type="Proteomes" id="UP000029278"/>
    </source>
</evidence>
<dbReference type="EMBL" id="JMQA01000029">
    <property type="protein sequence ID" value="KFN08430.1"/>
    <property type="molecule type" value="Genomic_DNA"/>
</dbReference>
<protein>
    <submittedName>
        <fullName evidence="1">Uncharacterized protein</fullName>
    </submittedName>
</protein>
<keyword evidence="2" id="KW-1185">Reference proteome</keyword>
<dbReference type="Pfam" id="PF20131">
    <property type="entry name" value="MC3"/>
    <property type="match status" value="1"/>
</dbReference>
<dbReference type="HOGENOM" id="CLU_136770_0_0_9"/>
<dbReference type="OrthoDB" id="6957938at2"/>
<dbReference type="AlphaFoldDB" id="A0A090ZDX2"/>
<organism evidence="1 2">
    <name type="scientific">Paenibacillus macerans</name>
    <name type="common">Bacillus macerans</name>
    <dbReference type="NCBI Taxonomy" id="44252"/>
    <lineage>
        <taxon>Bacteria</taxon>
        <taxon>Bacillati</taxon>
        <taxon>Bacillota</taxon>
        <taxon>Bacilli</taxon>
        <taxon>Bacillales</taxon>
        <taxon>Paenibacillaceae</taxon>
        <taxon>Paenibacillus</taxon>
    </lineage>
</organism>
<accession>A0A090ZDX2</accession>
<comment type="caution">
    <text evidence="1">The sequence shown here is derived from an EMBL/GenBank/DDBJ whole genome shotgun (WGS) entry which is preliminary data.</text>
</comment>
<name>A0A090ZDX2_PAEMA</name>
<dbReference type="InterPro" id="IPR045390">
    <property type="entry name" value="ABC-3C_MC3"/>
</dbReference>
<reference evidence="1 2" key="1">
    <citation type="submission" date="2014-04" db="EMBL/GenBank/DDBJ databases">
        <authorList>
            <person name="Bishop-Lilly K.A."/>
            <person name="Broomall S.M."/>
            <person name="Chain P.S."/>
            <person name="Chertkov O."/>
            <person name="Coyne S.R."/>
            <person name="Daligault H.E."/>
            <person name="Davenport K.W."/>
            <person name="Erkkila T."/>
            <person name="Frey K.G."/>
            <person name="Gibbons H.S."/>
            <person name="Gu W."/>
            <person name="Jaissle J."/>
            <person name="Johnson S.L."/>
            <person name="Koroleva G.I."/>
            <person name="Ladner J.T."/>
            <person name="Lo C.-C."/>
            <person name="Minogue T.D."/>
            <person name="Munk C."/>
            <person name="Palacios G.F."/>
            <person name="Redden C.L."/>
            <person name="Rosenzweig C.N."/>
            <person name="Scholz M.B."/>
            <person name="Teshima H."/>
            <person name="Xu Y."/>
        </authorList>
    </citation>
    <scope>NUCLEOTIDE SEQUENCE [LARGE SCALE GENOMIC DNA]</scope>
    <source>
        <strain evidence="1 2">8244</strain>
    </source>
</reference>